<dbReference type="InParanoid" id="A0A1W4XMH6"/>
<dbReference type="SMART" id="SM00535">
    <property type="entry name" value="RIBOc"/>
    <property type="match status" value="1"/>
</dbReference>
<dbReference type="GO" id="GO:0003725">
    <property type="term" value="F:double-stranded RNA binding"/>
    <property type="evidence" value="ECO:0007669"/>
    <property type="project" value="InterPro"/>
</dbReference>
<proteinExistence type="inferred from homology"/>
<dbReference type="CDD" id="cd19874">
    <property type="entry name" value="DSRM_MRPL44"/>
    <property type="match status" value="1"/>
</dbReference>
<name>A0A1W4XMH6_AGRPL</name>
<dbReference type="GO" id="GO:0004525">
    <property type="term" value="F:ribonuclease III activity"/>
    <property type="evidence" value="ECO:0007669"/>
    <property type="project" value="InterPro"/>
</dbReference>
<evidence type="ECO:0000256" key="7">
    <source>
        <dbReference type="ARBA" id="ARBA00024034"/>
    </source>
</evidence>
<dbReference type="AlphaFoldDB" id="A0A1W4XMH6"/>
<dbReference type="InterPro" id="IPR000999">
    <property type="entry name" value="RNase_III_dom"/>
</dbReference>
<comment type="similarity">
    <text evidence="7">Belongs to the ribonuclease III family. Mitochondrion-specific ribosomal protein mL44 subfamily.</text>
</comment>
<dbReference type="GO" id="GO:0070877">
    <property type="term" value="C:microprocessor complex"/>
    <property type="evidence" value="ECO:0007669"/>
    <property type="project" value="TreeGrafter"/>
</dbReference>
<keyword evidence="4 12" id="KW-0689">Ribosomal protein</keyword>
<dbReference type="InterPro" id="IPR044444">
    <property type="entry name" value="Ribosomal_mL44_DSRM_metazoa"/>
</dbReference>
<dbReference type="PANTHER" id="PTHR11207">
    <property type="entry name" value="RIBONUCLEASE III"/>
    <property type="match status" value="1"/>
</dbReference>
<keyword evidence="11" id="KW-1185">Reference proteome</keyword>
<keyword evidence="5" id="KW-0496">Mitochondrion</keyword>
<evidence type="ECO:0000313" key="12">
    <source>
        <dbReference type="RefSeq" id="XP_018333693.1"/>
    </source>
</evidence>
<dbReference type="STRING" id="224129.A0A1W4XMH6"/>
<evidence type="ECO:0000256" key="2">
    <source>
        <dbReference type="ARBA" id="ARBA00022884"/>
    </source>
</evidence>
<protein>
    <recommendedName>
        <fullName evidence="8">Large ribosomal subunit protein mL44</fullName>
    </recommendedName>
</protein>
<evidence type="ECO:0000256" key="8">
    <source>
        <dbReference type="ARBA" id="ARBA00035187"/>
    </source>
</evidence>
<dbReference type="RefSeq" id="XP_018333693.1">
    <property type="nucleotide sequence ID" value="XM_018478191.2"/>
</dbReference>
<keyword evidence="3" id="KW-0809">Transit peptide</keyword>
<dbReference type="PANTHER" id="PTHR11207:SF5">
    <property type="entry name" value="LARGE RIBOSOMAL SUBUNIT PROTEIN ML44"/>
    <property type="match status" value="1"/>
</dbReference>
<dbReference type="InterPro" id="IPR055189">
    <property type="entry name" value="RM44_endonuclase"/>
</dbReference>
<feature type="region of interest" description="Disordered" evidence="9">
    <location>
        <begin position="100"/>
        <end position="120"/>
    </location>
</feature>
<dbReference type="GO" id="GO:0006396">
    <property type="term" value="P:RNA processing"/>
    <property type="evidence" value="ECO:0007669"/>
    <property type="project" value="InterPro"/>
</dbReference>
<dbReference type="Pfam" id="PF22892">
    <property type="entry name" value="DSRM_MRPL44"/>
    <property type="match status" value="1"/>
</dbReference>
<evidence type="ECO:0000256" key="3">
    <source>
        <dbReference type="ARBA" id="ARBA00022946"/>
    </source>
</evidence>
<organism evidence="11 12">
    <name type="scientific">Agrilus planipennis</name>
    <name type="common">Emerald ash borer</name>
    <name type="synonym">Agrilus marcopoli</name>
    <dbReference type="NCBI Taxonomy" id="224129"/>
    <lineage>
        <taxon>Eukaryota</taxon>
        <taxon>Metazoa</taxon>
        <taxon>Ecdysozoa</taxon>
        <taxon>Arthropoda</taxon>
        <taxon>Hexapoda</taxon>
        <taxon>Insecta</taxon>
        <taxon>Pterygota</taxon>
        <taxon>Neoptera</taxon>
        <taxon>Endopterygota</taxon>
        <taxon>Coleoptera</taxon>
        <taxon>Polyphaga</taxon>
        <taxon>Elateriformia</taxon>
        <taxon>Buprestoidea</taxon>
        <taxon>Buprestidae</taxon>
        <taxon>Agrilinae</taxon>
        <taxon>Agrilus</taxon>
    </lineage>
</organism>
<dbReference type="Pfam" id="PF22935">
    <property type="entry name" value="RM44_endonuclase"/>
    <property type="match status" value="1"/>
</dbReference>
<dbReference type="CTD" id="65080"/>
<dbReference type="GeneID" id="108742856"/>
<evidence type="ECO:0000256" key="6">
    <source>
        <dbReference type="ARBA" id="ARBA00023274"/>
    </source>
</evidence>
<dbReference type="GO" id="GO:0070125">
    <property type="term" value="P:mitochondrial translational elongation"/>
    <property type="evidence" value="ECO:0007669"/>
    <property type="project" value="TreeGrafter"/>
</dbReference>
<reference evidence="12" key="1">
    <citation type="submission" date="2025-08" db="UniProtKB">
        <authorList>
            <consortium name="RefSeq"/>
        </authorList>
    </citation>
    <scope>IDENTIFICATION</scope>
    <source>
        <tissue evidence="12">Entire body</tissue>
    </source>
</reference>
<dbReference type="SUPFAM" id="SSF69065">
    <property type="entry name" value="RNase III domain-like"/>
    <property type="match status" value="1"/>
</dbReference>
<accession>A0A1W4XMH6</accession>
<dbReference type="Gene3D" id="3.30.160.20">
    <property type="match status" value="1"/>
</dbReference>
<gene>
    <name evidence="12" type="primary">LOC108742856</name>
</gene>
<evidence type="ECO:0000256" key="1">
    <source>
        <dbReference type="ARBA" id="ARBA00004173"/>
    </source>
</evidence>
<dbReference type="GO" id="GO:0005762">
    <property type="term" value="C:mitochondrial large ribosomal subunit"/>
    <property type="evidence" value="ECO:0007669"/>
    <property type="project" value="TreeGrafter"/>
</dbReference>
<dbReference type="Gene3D" id="1.10.1520.10">
    <property type="entry name" value="Ribonuclease III domain"/>
    <property type="match status" value="1"/>
</dbReference>
<evidence type="ECO:0000256" key="9">
    <source>
        <dbReference type="SAM" id="MobiDB-lite"/>
    </source>
</evidence>
<dbReference type="OrthoDB" id="444135at2759"/>
<feature type="domain" description="RNase III" evidence="10">
    <location>
        <begin position="82"/>
        <end position="224"/>
    </location>
</feature>
<comment type="subcellular location">
    <subcellularLocation>
        <location evidence="1">Mitochondrion</location>
    </subcellularLocation>
</comment>
<dbReference type="FunCoup" id="A0A1W4XMH6">
    <property type="interactions" value="807"/>
</dbReference>
<keyword evidence="6" id="KW-0687">Ribonucleoprotein</keyword>
<keyword evidence="2" id="KW-0694">RNA-binding</keyword>
<dbReference type="InterPro" id="IPR036389">
    <property type="entry name" value="RNase_III_sf"/>
</dbReference>
<evidence type="ECO:0000256" key="4">
    <source>
        <dbReference type="ARBA" id="ARBA00022980"/>
    </source>
</evidence>
<sequence length="312" mass="35925">MSIFLRNVNVLSRQLLKTIHNPRTADIKHIKRWVAPTLKELKRRRDKIGPEPLRKRSEFLEWNYDAEIYAFGKRLGEEFDDEILRKSLIHRSYVIQQELKQEREETTTTTSAPTEIAKEDNSHLIEAGKEIIKNYLNKALQNQYPEEPAEALHKYLTADDMLSHVAKHLGLTDLILSEDFPVENSTLARTFEAVIGALNESSGLERAELFLKDFLLTQLSDKDIFDIWEPEKPYEYFIGIAKELGYKDVEPRLCNESATNTILANYQVGLYSNKKLIGLGYGETIENAKDTAALDAIQKIKLQNFNKKQALQ</sequence>
<evidence type="ECO:0000313" key="11">
    <source>
        <dbReference type="Proteomes" id="UP000192223"/>
    </source>
</evidence>
<dbReference type="Proteomes" id="UP000192223">
    <property type="component" value="Unplaced"/>
</dbReference>
<dbReference type="KEGG" id="apln:108742856"/>
<evidence type="ECO:0000256" key="5">
    <source>
        <dbReference type="ARBA" id="ARBA00023128"/>
    </source>
</evidence>
<evidence type="ECO:0000259" key="10">
    <source>
        <dbReference type="SMART" id="SM00535"/>
    </source>
</evidence>